<evidence type="ECO:0000256" key="3">
    <source>
        <dbReference type="ARBA" id="ARBA00022989"/>
    </source>
</evidence>
<dbReference type="InterPro" id="IPR023352">
    <property type="entry name" value="MAPEG-like_dom_sf"/>
</dbReference>
<evidence type="ECO:0000313" key="6">
    <source>
        <dbReference type="EMBL" id="CAD9171010.1"/>
    </source>
</evidence>
<evidence type="ECO:0000256" key="2">
    <source>
        <dbReference type="ARBA" id="ARBA00022692"/>
    </source>
</evidence>
<dbReference type="Gene3D" id="1.20.120.550">
    <property type="entry name" value="Membrane associated eicosanoid/glutathione metabolism-like domain"/>
    <property type="match status" value="1"/>
</dbReference>
<keyword evidence="2 5" id="KW-0812">Transmembrane</keyword>
<feature type="transmembrane region" description="Helical" evidence="5">
    <location>
        <begin position="61"/>
        <end position="82"/>
    </location>
</feature>
<evidence type="ECO:0000256" key="5">
    <source>
        <dbReference type="SAM" id="Phobius"/>
    </source>
</evidence>
<feature type="transmembrane region" description="Helical" evidence="5">
    <location>
        <begin position="88"/>
        <end position="107"/>
    </location>
</feature>
<feature type="transmembrane region" description="Helical" evidence="5">
    <location>
        <begin position="119"/>
        <end position="138"/>
    </location>
</feature>
<dbReference type="EMBL" id="HBGE01080000">
    <property type="protein sequence ID" value="CAD9171010.1"/>
    <property type="molecule type" value="Transcribed_RNA"/>
</dbReference>
<gene>
    <name evidence="6" type="ORF">ACAT0790_LOCUS47779</name>
</gene>
<sequence length="142" mass="15226">MVVAGLAGMEAPVKAATVGTVVLWFLNFFAHVRSANPANYNQSYSAELSPSEKPFNAYERAAANMVESLPLAIAVIWASIFAGGNPKVLAIVITLFVILRVLFVVLYTNMIQPFRSVSFALGQLCVLIIGVLGILGAFDVYS</sequence>
<reference evidence="6" key="1">
    <citation type="submission" date="2021-01" db="EMBL/GenBank/DDBJ databases">
        <authorList>
            <person name="Corre E."/>
            <person name="Pelletier E."/>
            <person name="Niang G."/>
            <person name="Scheremetjew M."/>
            <person name="Finn R."/>
            <person name="Kale V."/>
            <person name="Holt S."/>
            <person name="Cochrane G."/>
            <person name="Meng A."/>
            <person name="Brown T."/>
            <person name="Cohen L."/>
        </authorList>
    </citation>
    <scope>NUCLEOTIDE SEQUENCE</scope>
    <source>
        <strain evidence="6">OF101</strain>
    </source>
</reference>
<evidence type="ECO:0000256" key="4">
    <source>
        <dbReference type="ARBA" id="ARBA00023136"/>
    </source>
</evidence>
<proteinExistence type="predicted"/>
<keyword evidence="3 5" id="KW-1133">Transmembrane helix</keyword>
<organism evidence="6">
    <name type="scientific">Alexandrium catenella</name>
    <name type="common">Red tide dinoflagellate</name>
    <name type="synonym">Gonyaulax catenella</name>
    <dbReference type="NCBI Taxonomy" id="2925"/>
    <lineage>
        <taxon>Eukaryota</taxon>
        <taxon>Sar</taxon>
        <taxon>Alveolata</taxon>
        <taxon>Dinophyceae</taxon>
        <taxon>Gonyaulacales</taxon>
        <taxon>Pyrocystaceae</taxon>
        <taxon>Alexandrium</taxon>
    </lineage>
</organism>
<dbReference type="SUPFAM" id="SSF161084">
    <property type="entry name" value="MAPEG domain-like"/>
    <property type="match status" value="1"/>
</dbReference>
<evidence type="ECO:0000256" key="1">
    <source>
        <dbReference type="ARBA" id="ARBA00004370"/>
    </source>
</evidence>
<dbReference type="InterPro" id="IPR001129">
    <property type="entry name" value="Membr-assoc_MAPEG"/>
</dbReference>
<dbReference type="GO" id="GO:0016020">
    <property type="term" value="C:membrane"/>
    <property type="evidence" value="ECO:0007669"/>
    <property type="project" value="UniProtKB-SubCell"/>
</dbReference>
<comment type="subcellular location">
    <subcellularLocation>
        <location evidence="1">Membrane</location>
    </subcellularLocation>
</comment>
<protein>
    <recommendedName>
        <fullName evidence="7">MAPEG family protein</fullName>
    </recommendedName>
</protein>
<dbReference type="AlphaFoldDB" id="A0A7S1RNH9"/>
<name>A0A7S1RNH9_ALECA</name>
<dbReference type="Pfam" id="PF01124">
    <property type="entry name" value="MAPEG"/>
    <property type="match status" value="1"/>
</dbReference>
<keyword evidence="4 5" id="KW-0472">Membrane</keyword>
<evidence type="ECO:0008006" key="7">
    <source>
        <dbReference type="Google" id="ProtNLM"/>
    </source>
</evidence>
<accession>A0A7S1RNH9</accession>